<sequence length="404" mass="45406">MNIIIVIFLLSTCCNVISSTMFGGYMSIEEDREKISSTYLFPTNSNDFIIISTLHGDLFRLKVSQQRIVKNVVVDNLYQNQESGSTSTGYLDDDNNRFYFATTRNSFNTTPPTVDITCFDGQQLSVLNSFMIENESIPFNQNSFFVDVTTGYIYLIGSSRIFKFVYNVQGLQFVQSITYPISCIFPSSAAFNSNKQMIYLGCTASNGFLYEISMSNLNVTHTHMYYYGESILSLLLAPLDSYTFIGGTPKGRGITDSVPFHIVSFSIDGQDPGEYRDRQVSYGEPSTAASDGKQYGVFVFEHEIMLINLVEMDNSVVGLDYYESFVGLTSVYSSSTNQVIVTTNSSYIYFYNMPNTTPPHLVVPYYIAFPVLIVGILIILLICKFIHSCIKCKKSKNSDYTPIL</sequence>
<gene>
    <name evidence="3" type="ORF">CYY_000622</name>
</gene>
<evidence type="ECO:0000313" key="4">
    <source>
        <dbReference type="Proteomes" id="UP000695562"/>
    </source>
</evidence>
<evidence type="ECO:0000313" key="3">
    <source>
        <dbReference type="EMBL" id="KAF2078071.1"/>
    </source>
</evidence>
<protein>
    <submittedName>
        <fullName evidence="3">Uncharacterized protein</fullName>
    </submittedName>
</protein>
<evidence type="ECO:0000256" key="1">
    <source>
        <dbReference type="SAM" id="Phobius"/>
    </source>
</evidence>
<keyword evidence="1" id="KW-0472">Membrane</keyword>
<proteinExistence type="predicted"/>
<keyword evidence="1" id="KW-0812">Transmembrane</keyword>
<feature type="transmembrane region" description="Helical" evidence="1">
    <location>
        <begin position="363"/>
        <end position="386"/>
    </location>
</feature>
<evidence type="ECO:0000256" key="2">
    <source>
        <dbReference type="SAM" id="SignalP"/>
    </source>
</evidence>
<dbReference type="InterPro" id="IPR011047">
    <property type="entry name" value="Quinoprotein_ADH-like_sf"/>
</dbReference>
<organism evidence="3 4">
    <name type="scientific">Polysphondylium violaceum</name>
    <dbReference type="NCBI Taxonomy" id="133409"/>
    <lineage>
        <taxon>Eukaryota</taxon>
        <taxon>Amoebozoa</taxon>
        <taxon>Evosea</taxon>
        <taxon>Eumycetozoa</taxon>
        <taxon>Dictyostelia</taxon>
        <taxon>Dictyosteliales</taxon>
        <taxon>Dictyosteliaceae</taxon>
        <taxon>Polysphondylium</taxon>
    </lineage>
</organism>
<dbReference type="EMBL" id="AJWJ01000012">
    <property type="protein sequence ID" value="KAF2078071.1"/>
    <property type="molecule type" value="Genomic_DNA"/>
</dbReference>
<comment type="caution">
    <text evidence="3">The sequence shown here is derived from an EMBL/GenBank/DDBJ whole genome shotgun (WGS) entry which is preliminary data.</text>
</comment>
<feature type="signal peptide" evidence="2">
    <location>
        <begin position="1"/>
        <end position="19"/>
    </location>
</feature>
<dbReference type="OrthoDB" id="20527at2759"/>
<keyword evidence="2" id="KW-0732">Signal</keyword>
<keyword evidence="1" id="KW-1133">Transmembrane helix</keyword>
<accession>A0A8J4QAN3</accession>
<feature type="chain" id="PRO_5035316316" evidence="2">
    <location>
        <begin position="20"/>
        <end position="404"/>
    </location>
</feature>
<dbReference type="AlphaFoldDB" id="A0A8J4QAN3"/>
<reference evidence="3" key="1">
    <citation type="submission" date="2020-01" db="EMBL/GenBank/DDBJ databases">
        <title>Development of genomics and gene disruption for Polysphondylium violaceum indicates a role for the polyketide synthase stlB in stalk morphogenesis.</title>
        <authorList>
            <person name="Narita B."/>
            <person name="Kawabe Y."/>
            <person name="Kin K."/>
            <person name="Saito T."/>
            <person name="Gibbs R."/>
            <person name="Kuspa A."/>
            <person name="Muzny D."/>
            <person name="Queller D."/>
            <person name="Richards S."/>
            <person name="Strassman J."/>
            <person name="Sucgang R."/>
            <person name="Worley K."/>
            <person name="Schaap P."/>
        </authorList>
    </citation>
    <scope>NUCLEOTIDE SEQUENCE</scope>
    <source>
        <strain evidence="3">QSvi11</strain>
    </source>
</reference>
<keyword evidence="4" id="KW-1185">Reference proteome</keyword>
<name>A0A8J4QAN3_9MYCE</name>
<dbReference type="Proteomes" id="UP000695562">
    <property type="component" value="Unassembled WGS sequence"/>
</dbReference>
<dbReference type="SUPFAM" id="SSF50998">
    <property type="entry name" value="Quinoprotein alcohol dehydrogenase-like"/>
    <property type="match status" value="1"/>
</dbReference>